<organism evidence="2 3">
    <name type="scientific">Halpernia humi</name>
    <dbReference type="NCBI Taxonomy" id="493375"/>
    <lineage>
        <taxon>Bacteria</taxon>
        <taxon>Pseudomonadati</taxon>
        <taxon>Bacteroidota</taxon>
        <taxon>Flavobacteriia</taxon>
        <taxon>Flavobacteriales</taxon>
        <taxon>Weeksellaceae</taxon>
        <taxon>Chryseobacterium group</taxon>
        <taxon>Halpernia</taxon>
    </lineage>
</organism>
<dbReference type="PANTHER" id="PTHR35024">
    <property type="entry name" value="HYPOTHETICAL CYTOSOLIC PROTEIN"/>
    <property type="match status" value="1"/>
</dbReference>
<accession>A0A1H5ZNX6</accession>
<evidence type="ECO:0000256" key="1">
    <source>
        <dbReference type="ARBA" id="ARBA00044755"/>
    </source>
</evidence>
<gene>
    <name evidence="2" type="ORF">SAMN05421847_2080</name>
</gene>
<proteinExistence type="inferred from homology"/>
<comment type="similarity">
    <text evidence="1">Belongs to the bactofilin family.</text>
</comment>
<reference evidence="3" key="1">
    <citation type="submission" date="2016-10" db="EMBL/GenBank/DDBJ databases">
        <authorList>
            <person name="Varghese N."/>
            <person name="Submissions S."/>
        </authorList>
    </citation>
    <scope>NUCLEOTIDE SEQUENCE [LARGE SCALE GENOMIC DNA]</scope>
    <source>
        <strain evidence="3">DSM 21580</strain>
    </source>
</reference>
<sequence length="135" mass="14572">MFKIRKEKPSISKLDTMPITNVIGQGMNFEGNISGENIIKIDGNITGNIDVKNGLILSENGVITGDITSENVIVYGKINGNICAKELLLKKSAVVNGNIETTTLEIEMGGKYNGLLKMPEIASPKKLENTKLHTA</sequence>
<dbReference type="AlphaFoldDB" id="A0A1H5ZNX6"/>
<dbReference type="RefSeq" id="WP_103913966.1">
    <property type="nucleotide sequence ID" value="NZ_FNUS01000005.1"/>
</dbReference>
<evidence type="ECO:0000313" key="3">
    <source>
        <dbReference type="Proteomes" id="UP000236738"/>
    </source>
</evidence>
<keyword evidence="3" id="KW-1185">Reference proteome</keyword>
<evidence type="ECO:0000313" key="2">
    <source>
        <dbReference type="EMBL" id="SEG37096.1"/>
    </source>
</evidence>
<dbReference type="PANTHER" id="PTHR35024:SF4">
    <property type="entry name" value="POLYMER-FORMING CYTOSKELETAL PROTEIN"/>
    <property type="match status" value="1"/>
</dbReference>
<name>A0A1H5ZNX6_9FLAO</name>
<dbReference type="Proteomes" id="UP000236738">
    <property type="component" value="Unassembled WGS sequence"/>
</dbReference>
<protein>
    <submittedName>
        <fullName evidence="2">Protein CcmA, bactofilin family</fullName>
    </submittedName>
</protein>
<dbReference type="EMBL" id="FNUS01000005">
    <property type="protein sequence ID" value="SEG37096.1"/>
    <property type="molecule type" value="Genomic_DNA"/>
</dbReference>
<dbReference type="OrthoDB" id="5432602at2"/>
<dbReference type="Pfam" id="PF04519">
    <property type="entry name" value="Bactofilin"/>
    <property type="match status" value="1"/>
</dbReference>
<dbReference type="InterPro" id="IPR007607">
    <property type="entry name" value="BacA/B"/>
</dbReference>